<organism evidence="2 3">
    <name type="scientific">Mycena rosella</name>
    <name type="common">Pink bonnet</name>
    <name type="synonym">Agaricus rosellus</name>
    <dbReference type="NCBI Taxonomy" id="1033263"/>
    <lineage>
        <taxon>Eukaryota</taxon>
        <taxon>Fungi</taxon>
        <taxon>Dikarya</taxon>
        <taxon>Basidiomycota</taxon>
        <taxon>Agaricomycotina</taxon>
        <taxon>Agaricomycetes</taxon>
        <taxon>Agaricomycetidae</taxon>
        <taxon>Agaricales</taxon>
        <taxon>Marasmiineae</taxon>
        <taxon>Mycenaceae</taxon>
        <taxon>Mycena</taxon>
    </lineage>
</organism>
<protein>
    <submittedName>
        <fullName evidence="2">Uncharacterized protein</fullName>
    </submittedName>
</protein>
<dbReference type="AlphaFoldDB" id="A0AAD7D9I4"/>
<comment type="caution">
    <text evidence="2">The sequence shown here is derived from an EMBL/GenBank/DDBJ whole genome shotgun (WGS) entry which is preliminary data.</text>
</comment>
<evidence type="ECO:0000313" key="2">
    <source>
        <dbReference type="EMBL" id="KAJ7686230.1"/>
    </source>
</evidence>
<reference evidence="2" key="1">
    <citation type="submission" date="2023-03" db="EMBL/GenBank/DDBJ databases">
        <title>Massive genome expansion in bonnet fungi (Mycena s.s.) driven by repeated elements and novel gene families across ecological guilds.</title>
        <authorList>
            <consortium name="Lawrence Berkeley National Laboratory"/>
            <person name="Harder C.B."/>
            <person name="Miyauchi S."/>
            <person name="Viragh M."/>
            <person name="Kuo A."/>
            <person name="Thoen E."/>
            <person name="Andreopoulos B."/>
            <person name="Lu D."/>
            <person name="Skrede I."/>
            <person name="Drula E."/>
            <person name="Henrissat B."/>
            <person name="Morin E."/>
            <person name="Kohler A."/>
            <person name="Barry K."/>
            <person name="LaButti K."/>
            <person name="Morin E."/>
            <person name="Salamov A."/>
            <person name="Lipzen A."/>
            <person name="Mereny Z."/>
            <person name="Hegedus B."/>
            <person name="Baldrian P."/>
            <person name="Stursova M."/>
            <person name="Weitz H."/>
            <person name="Taylor A."/>
            <person name="Grigoriev I.V."/>
            <person name="Nagy L.G."/>
            <person name="Martin F."/>
            <person name="Kauserud H."/>
        </authorList>
    </citation>
    <scope>NUCLEOTIDE SEQUENCE</scope>
    <source>
        <strain evidence="2">CBHHK067</strain>
    </source>
</reference>
<gene>
    <name evidence="2" type="ORF">B0H17DRAFT_1137087</name>
</gene>
<accession>A0AAD7D9I4</accession>
<name>A0AAD7D9I4_MYCRO</name>
<feature type="region of interest" description="Disordered" evidence="1">
    <location>
        <begin position="42"/>
        <end position="80"/>
    </location>
</feature>
<evidence type="ECO:0000313" key="3">
    <source>
        <dbReference type="Proteomes" id="UP001221757"/>
    </source>
</evidence>
<sequence length="233" mass="26040">MPDEQSAEVIRIRAAAWGTLVEQLLDNKITSMEFIERIRETGASPEEANEYAEQARSPSSAHPSREGTPEGLSEQETTKFRAERDALLAERAKEDERRRTAQVAEDLEWRVLHAKINILFPTSGASTRPNFTPADLAQFLGLQSSSSPTSIPAATLSAAPHLAELTAGVRADLHMEQIWKLRRAYGSDKALDRIVDLMQLQDLVDPLPRSIWKSIIQDLYVDFEKVFSALLSE</sequence>
<proteinExistence type="predicted"/>
<evidence type="ECO:0000256" key="1">
    <source>
        <dbReference type="SAM" id="MobiDB-lite"/>
    </source>
</evidence>
<dbReference type="Proteomes" id="UP001221757">
    <property type="component" value="Unassembled WGS sequence"/>
</dbReference>
<keyword evidence="3" id="KW-1185">Reference proteome</keyword>
<dbReference type="EMBL" id="JARKIE010000098">
    <property type="protein sequence ID" value="KAJ7686230.1"/>
    <property type="molecule type" value="Genomic_DNA"/>
</dbReference>